<protein>
    <submittedName>
        <fullName evidence="2">Uncharacterized protein</fullName>
    </submittedName>
</protein>
<organism evidence="2">
    <name type="scientific">uncultured Rubrobacteraceae bacterium</name>
    <dbReference type="NCBI Taxonomy" id="349277"/>
    <lineage>
        <taxon>Bacteria</taxon>
        <taxon>Bacillati</taxon>
        <taxon>Actinomycetota</taxon>
        <taxon>Rubrobacteria</taxon>
        <taxon>Rubrobacterales</taxon>
        <taxon>Rubrobacteraceae</taxon>
        <taxon>environmental samples</taxon>
    </lineage>
</organism>
<feature type="region of interest" description="Disordered" evidence="1">
    <location>
        <begin position="1"/>
        <end position="29"/>
    </location>
</feature>
<name>A0A6J4R8S3_9ACTN</name>
<feature type="non-terminal residue" evidence="2">
    <location>
        <position position="1"/>
    </location>
</feature>
<accession>A0A6J4R8S3</accession>
<feature type="non-terminal residue" evidence="2">
    <location>
        <position position="63"/>
    </location>
</feature>
<sequence>WGRFSSGIPGPRSATSMHSSSGSVVEESETIPPVGPYFAALSARISTACSICPGSTRSFPSAT</sequence>
<dbReference type="AlphaFoldDB" id="A0A6J4R8S3"/>
<evidence type="ECO:0000256" key="1">
    <source>
        <dbReference type="SAM" id="MobiDB-lite"/>
    </source>
</evidence>
<gene>
    <name evidence="2" type="ORF">AVDCRST_MAG25-537</name>
</gene>
<dbReference type="EMBL" id="CADCVI010000037">
    <property type="protein sequence ID" value="CAA9458867.1"/>
    <property type="molecule type" value="Genomic_DNA"/>
</dbReference>
<proteinExistence type="predicted"/>
<evidence type="ECO:0000313" key="2">
    <source>
        <dbReference type="EMBL" id="CAA9458867.1"/>
    </source>
</evidence>
<reference evidence="2" key="1">
    <citation type="submission" date="2020-02" db="EMBL/GenBank/DDBJ databases">
        <authorList>
            <person name="Meier V. D."/>
        </authorList>
    </citation>
    <scope>NUCLEOTIDE SEQUENCE</scope>
    <source>
        <strain evidence="2">AVDCRST_MAG25</strain>
    </source>
</reference>